<name>A0A0A3AQS8_9PAST</name>
<dbReference type="GO" id="GO:0006401">
    <property type="term" value="P:RNA catabolic process"/>
    <property type="evidence" value="ECO:0007669"/>
    <property type="project" value="UniProtKB-ARBA"/>
</dbReference>
<dbReference type="Gene3D" id="3.90.730.10">
    <property type="entry name" value="Ribonuclease T2-like"/>
    <property type="match status" value="1"/>
</dbReference>
<reference evidence="3 4" key="1">
    <citation type="submission" date="2014-11" db="EMBL/GenBank/DDBJ databases">
        <title>Draft genome sequence of Chelonobacter oris 1662T, associated with respiratory disease in Hermann's Tortoises.</title>
        <authorList>
            <person name="Kudirkiene E."/>
            <person name="Hansen M.J."/>
            <person name="Bojesen A.M."/>
        </authorList>
    </citation>
    <scope>NUCLEOTIDE SEQUENCE [LARGE SCALE GENOMIC DNA]</scope>
    <source>
        <strain evidence="3 4">1662</strain>
    </source>
</reference>
<dbReference type="GO" id="GO:0033897">
    <property type="term" value="F:ribonuclease T2 activity"/>
    <property type="evidence" value="ECO:0007669"/>
    <property type="project" value="InterPro"/>
</dbReference>
<dbReference type="PANTHER" id="PTHR11240:SF22">
    <property type="entry name" value="RIBONUCLEASE T2"/>
    <property type="match status" value="1"/>
</dbReference>
<evidence type="ECO:0000313" key="3">
    <source>
        <dbReference type="EMBL" id="KGQ69465.1"/>
    </source>
</evidence>
<evidence type="ECO:0000256" key="1">
    <source>
        <dbReference type="ARBA" id="ARBA00007469"/>
    </source>
</evidence>
<organism evidence="3 4">
    <name type="scientific">Chelonobacter oris</name>
    <dbReference type="NCBI Taxonomy" id="505317"/>
    <lineage>
        <taxon>Bacteria</taxon>
        <taxon>Pseudomonadati</taxon>
        <taxon>Pseudomonadota</taxon>
        <taxon>Gammaproteobacteria</taxon>
        <taxon>Pasteurellales</taxon>
        <taxon>Pasteurellaceae</taxon>
        <taxon>Chelonobacter</taxon>
    </lineage>
</organism>
<protein>
    <submittedName>
        <fullName evidence="3">Uncharacterized protein</fullName>
    </submittedName>
</protein>
<dbReference type="InterPro" id="IPR036430">
    <property type="entry name" value="RNase_T2-like_sf"/>
</dbReference>
<dbReference type="EMBL" id="JSUM01000020">
    <property type="protein sequence ID" value="KGQ69465.1"/>
    <property type="molecule type" value="Genomic_DNA"/>
</dbReference>
<dbReference type="Proteomes" id="UP000030380">
    <property type="component" value="Unassembled WGS sequence"/>
</dbReference>
<dbReference type="PANTHER" id="PTHR11240">
    <property type="entry name" value="RIBONUCLEASE T2"/>
    <property type="match status" value="1"/>
</dbReference>
<dbReference type="InterPro" id="IPR001568">
    <property type="entry name" value="RNase_T2-like"/>
</dbReference>
<dbReference type="SUPFAM" id="SSF55895">
    <property type="entry name" value="Ribonuclease Rh-like"/>
    <property type="match status" value="1"/>
</dbReference>
<proteinExistence type="inferred from homology"/>
<accession>A0A0A3AQS8</accession>
<dbReference type="PROSITE" id="PS00530">
    <property type="entry name" value="RNASE_T2_1"/>
    <property type="match status" value="1"/>
</dbReference>
<keyword evidence="4" id="KW-1185">Reference proteome</keyword>
<sequence>MKPKKSMQLSSIKMPQLALFIVLFFALILSALYFSHRQKASMDTLLEADYDVAMSSDSIGQNKTAKANYYALVLSWSPGFCQSLRSGNAGAVPKSAAYQCGGAQKFGWVIHGLWPQSATARRVSDHPRFCLGDLPPLEVGLLEKYLTHSPSLKLLQGEWEKHGACAFSHAKDYFDKQQELFLQLKLPDYELKRADLFSWLRKNNPHLAGKYMAAGRDELQICYSLEWDVINCPKIRF</sequence>
<dbReference type="STRING" id="505317.OA57_11555"/>
<dbReference type="PROSITE" id="PS00531">
    <property type="entry name" value="RNASE_T2_2"/>
    <property type="match status" value="1"/>
</dbReference>
<gene>
    <name evidence="3" type="ORF">OA57_11555</name>
</gene>
<comment type="similarity">
    <text evidence="1 2">Belongs to the RNase T2 family.</text>
</comment>
<dbReference type="GO" id="GO:0003723">
    <property type="term" value="F:RNA binding"/>
    <property type="evidence" value="ECO:0007669"/>
    <property type="project" value="InterPro"/>
</dbReference>
<evidence type="ECO:0000313" key="4">
    <source>
        <dbReference type="Proteomes" id="UP000030380"/>
    </source>
</evidence>
<dbReference type="Pfam" id="PF00445">
    <property type="entry name" value="Ribonuclease_T2"/>
    <property type="match status" value="1"/>
</dbReference>
<dbReference type="AlphaFoldDB" id="A0A0A3AQS8"/>
<dbReference type="InterPro" id="IPR018188">
    <property type="entry name" value="RNase_T2_His_AS_1"/>
</dbReference>
<dbReference type="InterPro" id="IPR033130">
    <property type="entry name" value="RNase_T2_His_AS_2"/>
</dbReference>
<comment type="caution">
    <text evidence="3">The sequence shown here is derived from an EMBL/GenBank/DDBJ whole genome shotgun (WGS) entry which is preliminary data.</text>
</comment>
<evidence type="ECO:0000256" key="2">
    <source>
        <dbReference type="RuleBase" id="RU004328"/>
    </source>
</evidence>
<dbReference type="OrthoDB" id="4720638at2"/>